<protein>
    <submittedName>
        <fullName evidence="2">Uncharacterized protein</fullName>
    </submittedName>
</protein>
<feature type="compositionally biased region" description="Polar residues" evidence="1">
    <location>
        <begin position="303"/>
        <end position="317"/>
    </location>
</feature>
<feature type="compositionally biased region" description="Polar residues" evidence="1">
    <location>
        <begin position="163"/>
        <end position="180"/>
    </location>
</feature>
<dbReference type="RefSeq" id="XP_047847174.1">
    <property type="nucleotide sequence ID" value="XM_047991164.1"/>
</dbReference>
<feature type="compositionally biased region" description="Low complexity" evidence="1">
    <location>
        <begin position="318"/>
        <end position="337"/>
    </location>
</feature>
<evidence type="ECO:0000256" key="1">
    <source>
        <dbReference type="SAM" id="MobiDB-lite"/>
    </source>
</evidence>
<dbReference type="EMBL" id="CP086362">
    <property type="protein sequence ID" value="UNI23693.1"/>
    <property type="molecule type" value="Genomic_DNA"/>
</dbReference>
<dbReference type="AlphaFoldDB" id="A0A9Q8QQ30"/>
<feature type="compositionally biased region" description="Basic and acidic residues" evidence="1">
    <location>
        <begin position="11"/>
        <end position="23"/>
    </location>
</feature>
<gene>
    <name evidence="2" type="ORF">JDV02_009498</name>
</gene>
<feature type="region of interest" description="Disordered" evidence="1">
    <location>
        <begin position="613"/>
        <end position="678"/>
    </location>
</feature>
<feature type="compositionally biased region" description="Polar residues" evidence="1">
    <location>
        <begin position="338"/>
        <end position="356"/>
    </location>
</feature>
<keyword evidence="3" id="KW-1185">Reference proteome</keyword>
<evidence type="ECO:0000313" key="3">
    <source>
        <dbReference type="Proteomes" id="UP000829364"/>
    </source>
</evidence>
<feature type="compositionally biased region" description="Polar residues" evidence="1">
    <location>
        <begin position="626"/>
        <end position="637"/>
    </location>
</feature>
<dbReference type="KEGG" id="ptkz:JDV02_009498"/>
<feature type="region of interest" description="Disordered" evidence="1">
    <location>
        <begin position="1"/>
        <end position="449"/>
    </location>
</feature>
<dbReference type="GeneID" id="72071443"/>
<feature type="compositionally biased region" description="Polar residues" evidence="1">
    <location>
        <begin position="209"/>
        <end position="230"/>
    </location>
</feature>
<feature type="compositionally biased region" description="Low complexity" evidence="1">
    <location>
        <begin position="150"/>
        <end position="161"/>
    </location>
</feature>
<sequence length="678" mass="69791">MSQVKNLRAMFENKGDASPDRGRSPAGVSVSHSNPAGPDGVVSPRPLSKVRTNFVAIEKDGRIGLRRDPSGESSLSRRRTSIDTDVESATTVPEKPVIPLIDHLGKPARKAVVAEPMQQSAMAPDDYFQASGDPGTTRDANHHKRAEVDSPAASSAGAEPPTKLNSGSSHRMQSTSTNVPPDSAPNAQRVPDAQSKIPPTTAKVPLKASSGSLNKNSKLPATKTKSSSVLKTAGSIPAPTLAAKAAEKQGHELDPSSSKRGLATARSHTRSSTAAGRAQALKLGGQGDTGFVKPKSKSPTKPVNISSSLIAPTASSASRGGNSRQSLSRQSSSPQNGGASVQHSARASLPAITSTHLGKLPVSAIGRPRPSVGPPPGRSSQVDPNVAKRPSHVDEGFLARMTRPTQASSYKTARKSPSSPPRRLKPRQAATANVVGQATSHGQANQDQARVTKNVATNSLSTAPSSSAADVKTQSASQIAAGQYIQDNDSSPVEVCHPAVAVADPAPAEHVSPIIQSGTADPNTAAFQEVTEPASVLERSSDVEVAREETVERDDIEVMLPETTEAGSELSVVVGPSPDSTQALVADLPTSNADDVSVPKVMATQAAGTLCVQAKNDMASPPPSKSPTLTESATRTEPNLDGEVGDNSTVGELPNEGAESPADAIAAGTGNIKQSVEA</sequence>
<feature type="compositionally biased region" description="Basic and acidic residues" evidence="1">
    <location>
        <begin position="245"/>
        <end position="254"/>
    </location>
</feature>
<dbReference type="Proteomes" id="UP000829364">
    <property type="component" value="Chromosome 9"/>
</dbReference>
<feature type="compositionally biased region" description="Polar residues" evidence="1">
    <location>
        <begin position="430"/>
        <end position="449"/>
    </location>
</feature>
<accession>A0A9Q8QQ30</accession>
<evidence type="ECO:0000313" key="2">
    <source>
        <dbReference type="EMBL" id="UNI23693.1"/>
    </source>
</evidence>
<name>A0A9Q8QQ30_9HYPO</name>
<dbReference type="OrthoDB" id="3600083at2759"/>
<reference evidence="2" key="1">
    <citation type="submission" date="2021-11" db="EMBL/GenBank/DDBJ databases">
        <title>Purpureocillium_takamizusanense_genome.</title>
        <authorList>
            <person name="Nguyen N.-H."/>
        </authorList>
    </citation>
    <scope>NUCLEOTIDE SEQUENCE</scope>
    <source>
        <strain evidence="2">PT3</strain>
    </source>
</reference>
<organism evidence="2 3">
    <name type="scientific">Purpureocillium takamizusanense</name>
    <dbReference type="NCBI Taxonomy" id="2060973"/>
    <lineage>
        <taxon>Eukaryota</taxon>
        <taxon>Fungi</taxon>
        <taxon>Dikarya</taxon>
        <taxon>Ascomycota</taxon>
        <taxon>Pezizomycotina</taxon>
        <taxon>Sordariomycetes</taxon>
        <taxon>Hypocreomycetidae</taxon>
        <taxon>Hypocreales</taxon>
        <taxon>Ophiocordycipitaceae</taxon>
        <taxon>Purpureocillium</taxon>
    </lineage>
</organism>
<feature type="compositionally biased region" description="Basic and acidic residues" evidence="1">
    <location>
        <begin position="57"/>
        <end position="70"/>
    </location>
</feature>
<proteinExistence type="predicted"/>